<dbReference type="Proteomes" id="UP001500707">
    <property type="component" value="Unassembled WGS sequence"/>
</dbReference>
<comment type="caution">
    <text evidence="2">The sequence shown here is derived from an EMBL/GenBank/DDBJ whole genome shotgun (WGS) entry which is preliminary data.</text>
</comment>
<evidence type="ECO:0000313" key="2">
    <source>
        <dbReference type="EMBL" id="GAA3524708.1"/>
    </source>
</evidence>
<accession>A0ABP6UXI3</accession>
<sequence>MAGRRRRASGRKRFRRRGRLRRPSSPVVDHRDPEDAQAGRPLSGAGGAPIPLQEELVHPLEVLRAFADNSTLWTPGNFPCRRCSAAVCR</sequence>
<protein>
    <submittedName>
        <fullName evidence="2">Uncharacterized protein</fullName>
    </submittedName>
</protein>
<organism evidence="2 3">
    <name type="scientific">Streptomyces osmaniensis</name>
    <dbReference type="NCBI Taxonomy" id="593134"/>
    <lineage>
        <taxon>Bacteria</taxon>
        <taxon>Bacillati</taxon>
        <taxon>Actinomycetota</taxon>
        <taxon>Actinomycetes</taxon>
        <taxon>Kitasatosporales</taxon>
        <taxon>Streptomycetaceae</taxon>
        <taxon>Streptomyces</taxon>
    </lineage>
</organism>
<reference evidence="3" key="1">
    <citation type="journal article" date="2019" name="Int. J. Syst. Evol. Microbiol.">
        <title>The Global Catalogue of Microorganisms (GCM) 10K type strain sequencing project: providing services to taxonomists for standard genome sequencing and annotation.</title>
        <authorList>
            <consortium name="The Broad Institute Genomics Platform"/>
            <consortium name="The Broad Institute Genome Sequencing Center for Infectious Disease"/>
            <person name="Wu L."/>
            <person name="Ma J."/>
        </authorList>
    </citation>
    <scope>NUCLEOTIDE SEQUENCE [LARGE SCALE GENOMIC DNA]</scope>
    <source>
        <strain evidence="3">JCM 17656</strain>
    </source>
</reference>
<feature type="region of interest" description="Disordered" evidence="1">
    <location>
        <begin position="1"/>
        <end position="50"/>
    </location>
</feature>
<name>A0ABP6UXI3_9ACTN</name>
<evidence type="ECO:0000256" key="1">
    <source>
        <dbReference type="SAM" id="MobiDB-lite"/>
    </source>
</evidence>
<dbReference type="EMBL" id="BAABCE010000001">
    <property type="protein sequence ID" value="GAA3524708.1"/>
    <property type="molecule type" value="Genomic_DNA"/>
</dbReference>
<feature type="compositionally biased region" description="Basic residues" evidence="1">
    <location>
        <begin position="1"/>
        <end position="22"/>
    </location>
</feature>
<proteinExistence type="predicted"/>
<gene>
    <name evidence="2" type="ORF">GCM10022295_03180</name>
</gene>
<keyword evidence="3" id="KW-1185">Reference proteome</keyword>
<evidence type="ECO:0000313" key="3">
    <source>
        <dbReference type="Proteomes" id="UP001500707"/>
    </source>
</evidence>